<keyword evidence="8 11" id="KW-0472">Membrane</keyword>
<evidence type="ECO:0000256" key="8">
    <source>
        <dbReference type="ARBA" id="ARBA00023136"/>
    </source>
</evidence>
<dbReference type="InterPro" id="IPR005606">
    <property type="entry name" value="Sec20"/>
</dbReference>
<proteinExistence type="inferred from homology"/>
<feature type="domain" description="Sec20 C-terminal" evidence="12">
    <location>
        <begin position="154"/>
        <end position="242"/>
    </location>
</feature>
<reference evidence="13" key="1">
    <citation type="journal article" date="2020" name="Fungal Divers.">
        <title>Resolving the Mortierellaceae phylogeny through synthesis of multi-gene phylogenetics and phylogenomics.</title>
        <authorList>
            <person name="Vandepol N."/>
            <person name="Liber J."/>
            <person name="Desiro A."/>
            <person name="Na H."/>
            <person name="Kennedy M."/>
            <person name="Barry K."/>
            <person name="Grigoriev I.V."/>
            <person name="Miller A.N."/>
            <person name="O'Donnell K."/>
            <person name="Stajich J.E."/>
            <person name="Bonito G."/>
        </authorList>
    </citation>
    <scope>NUCLEOTIDE SEQUENCE</scope>
    <source>
        <strain evidence="13">NRRL 28262</strain>
    </source>
</reference>
<evidence type="ECO:0000256" key="4">
    <source>
        <dbReference type="ARBA" id="ARBA00022824"/>
    </source>
</evidence>
<keyword evidence="6 11" id="KW-1133">Transmembrane helix</keyword>
<sequence length="363" mass="39780">MPPIQSTVVPRHIQVQMDALRKQYHGLDSLISRLKTLTGSPLSVQQELARSAREESKAIESKIEDLRLLADEQDRELDRILVVAMLEKIETQFKQQQQALRQAILSSKQTIDREAKSERELLLKGSKSAIELSEIRRRGAGQGNDAEYMLNTSKEHNESLSRTLKLMQQEVERTAHSAKVIDESSKTLKATVGEYHAYDEVLKRGKTLITKLNQADWTDRLLIGFGLLVFSLVVMYILKKRIADRGISLIGYLFMPIRWFLSLLIPSLRAAPITPPSPETVSEMAGVIVEKAATAGTPVIKAAVDQIQMSARMVKAAEAAAAAAAAAALASQQTTASTAASSQPTSTVQGILGILDKIVGDGE</sequence>
<evidence type="ECO:0000256" key="5">
    <source>
        <dbReference type="ARBA" id="ARBA00022892"/>
    </source>
</evidence>
<evidence type="ECO:0000256" key="7">
    <source>
        <dbReference type="ARBA" id="ARBA00023054"/>
    </source>
</evidence>
<gene>
    <name evidence="13" type="ORF">BGZ95_010075</name>
</gene>
<keyword evidence="2" id="KW-0813">Transport</keyword>
<comment type="similarity">
    <text evidence="9">Belongs to the SEC20 family.</text>
</comment>
<dbReference type="InterPro" id="IPR056173">
    <property type="entry name" value="Sec20_C"/>
</dbReference>
<comment type="caution">
    <text evidence="13">The sequence shown here is derived from an EMBL/GenBank/DDBJ whole genome shotgun (WGS) entry which is preliminary data.</text>
</comment>
<organism evidence="13 14">
    <name type="scientific">Linnemannia exigua</name>
    <dbReference type="NCBI Taxonomy" id="604196"/>
    <lineage>
        <taxon>Eukaryota</taxon>
        <taxon>Fungi</taxon>
        <taxon>Fungi incertae sedis</taxon>
        <taxon>Mucoromycota</taxon>
        <taxon>Mortierellomycotina</taxon>
        <taxon>Mortierellomycetes</taxon>
        <taxon>Mortierellales</taxon>
        <taxon>Mortierellaceae</taxon>
        <taxon>Linnemannia</taxon>
    </lineage>
</organism>
<dbReference type="EMBL" id="JAAAIL010000648">
    <property type="protein sequence ID" value="KAG0274119.1"/>
    <property type="molecule type" value="Genomic_DNA"/>
</dbReference>
<dbReference type="Pfam" id="PF03908">
    <property type="entry name" value="Sec20"/>
    <property type="match status" value="1"/>
</dbReference>
<evidence type="ECO:0000256" key="11">
    <source>
        <dbReference type="SAM" id="Phobius"/>
    </source>
</evidence>
<evidence type="ECO:0000256" key="6">
    <source>
        <dbReference type="ARBA" id="ARBA00022989"/>
    </source>
</evidence>
<dbReference type="GO" id="GO:0005789">
    <property type="term" value="C:endoplasmic reticulum membrane"/>
    <property type="evidence" value="ECO:0007669"/>
    <property type="project" value="UniProtKB-SubCell"/>
</dbReference>
<dbReference type="AlphaFoldDB" id="A0AAD4H582"/>
<dbReference type="GO" id="GO:0005484">
    <property type="term" value="F:SNAP receptor activity"/>
    <property type="evidence" value="ECO:0007669"/>
    <property type="project" value="InterPro"/>
</dbReference>
<evidence type="ECO:0000256" key="10">
    <source>
        <dbReference type="SAM" id="Coils"/>
    </source>
</evidence>
<evidence type="ECO:0000256" key="1">
    <source>
        <dbReference type="ARBA" id="ARBA00004163"/>
    </source>
</evidence>
<keyword evidence="4" id="KW-0256">Endoplasmic reticulum</keyword>
<keyword evidence="14" id="KW-1185">Reference proteome</keyword>
<keyword evidence="5" id="KW-0931">ER-Golgi transport</keyword>
<comment type="subcellular location">
    <subcellularLocation>
        <location evidence="1">Endoplasmic reticulum membrane</location>
        <topology evidence="1">Single-pass type IV membrane protein</topology>
    </subcellularLocation>
</comment>
<feature type="coiled-coil region" evidence="10">
    <location>
        <begin position="49"/>
        <end position="106"/>
    </location>
</feature>
<evidence type="ECO:0000259" key="12">
    <source>
        <dbReference type="Pfam" id="PF03908"/>
    </source>
</evidence>
<evidence type="ECO:0000256" key="2">
    <source>
        <dbReference type="ARBA" id="ARBA00022448"/>
    </source>
</evidence>
<evidence type="ECO:0000256" key="9">
    <source>
        <dbReference type="ARBA" id="ARBA00037934"/>
    </source>
</evidence>
<keyword evidence="3 11" id="KW-0812">Transmembrane</keyword>
<accession>A0AAD4H582</accession>
<dbReference type="PANTHER" id="PTHR12825">
    <property type="entry name" value="BNIP1-RELATED"/>
    <property type="match status" value="1"/>
</dbReference>
<dbReference type="GO" id="GO:0031201">
    <property type="term" value="C:SNARE complex"/>
    <property type="evidence" value="ECO:0007669"/>
    <property type="project" value="TreeGrafter"/>
</dbReference>
<dbReference type="Proteomes" id="UP001194580">
    <property type="component" value="Unassembled WGS sequence"/>
</dbReference>
<protein>
    <recommendedName>
        <fullName evidence="12">Sec20 C-terminal domain-containing protein</fullName>
    </recommendedName>
</protein>
<feature type="transmembrane region" description="Helical" evidence="11">
    <location>
        <begin position="221"/>
        <end position="238"/>
    </location>
</feature>
<evidence type="ECO:0000313" key="14">
    <source>
        <dbReference type="Proteomes" id="UP001194580"/>
    </source>
</evidence>
<evidence type="ECO:0000256" key="3">
    <source>
        <dbReference type="ARBA" id="ARBA00022692"/>
    </source>
</evidence>
<dbReference type="PANTHER" id="PTHR12825:SF0">
    <property type="entry name" value="VESICLE TRANSPORT PROTEIN SEC20"/>
    <property type="match status" value="1"/>
</dbReference>
<keyword evidence="7 10" id="KW-0175">Coiled coil</keyword>
<evidence type="ECO:0000313" key="13">
    <source>
        <dbReference type="EMBL" id="KAG0274119.1"/>
    </source>
</evidence>
<dbReference type="GO" id="GO:0006890">
    <property type="term" value="P:retrograde vesicle-mediated transport, Golgi to endoplasmic reticulum"/>
    <property type="evidence" value="ECO:0007669"/>
    <property type="project" value="InterPro"/>
</dbReference>
<name>A0AAD4H582_9FUNG</name>